<reference evidence="3 4" key="1">
    <citation type="submission" date="2014-04" db="EMBL/GenBank/DDBJ databases">
        <title>Evolutionary Origins and Diversification of the Mycorrhizal Mutualists.</title>
        <authorList>
            <consortium name="DOE Joint Genome Institute"/>
            <consortium name="Mycorrhizal Genomics Consortium"/>
            <person name="Kohler A."/>
            <person name="Kuo A."/>
            <person name="Nagy L.G."/>
            <person name="Floudas D."/>
            <person name="Copeland A."/>
            <person name="Barry K.W."/>
            <person name="Cichocki N."/>
            <person name="Veneault-Fourrey C."/>
            <person name="LaButti K."/>
            <person name="Lindquist E.A."/>
            <person name="Lipzen A."/>
            <person name="Lundell T."/>
            <person name="Morin E."/>
            <person name="Murat C."/>
            <person name="Riley R."/>
            <person name="Ohm R."/>
            <person name="Sun H."/>
            <person name="Tunlid A."/>
            <person name="Henrissat B."/>
            <person name="Grigoriev I.V."/>
            <person name="Hibbett D.S."/>
            <person name="Martin F."/>
        </authorList>
    </citation>
    <scope>NUCLEOTIDE SEQUENCE [LARGE SCALE GENOMIC DNA]</scope>
    <source>
        <strain evidence="3 4">Koide BX008</strain>
    </source>
</reference>
<keyword evidence="4" id="KW-1185">Reference proteome</keyword>
<organism evidence="3 4">
    <name type="scientific">Amanita muscaria (strain Koide BX008)</name>
    <dbReference type="NCBI Taxonomy" id="946122"/>
    <lineage>
        <taxon>Eukaryota</taxon>
        <taxon>Fungi</taxon>
        <taxon>Dikarya</taxon>
        <taxon>Basidiomycota</taxon>
        <taxon>Agaricomycotina</taxon>
        <taxon>Agaricomycetes</taxon>
        <taxon>Agaricomycetidae</taxon>
        <taxon>Agaricales</taxon>
        <taxon>Pluteineae</taxon>
        <taxon>Amanitaceae</taxon>
        <taxon>Amanita</taxon>
    </lineage>
</organism>
<keyword evidence="2" id="KW-0732">Signal</keyword>
<evidence type="ECO:0000256" key="1">
    <source>
        <dbReference type="SAM" id="MobiDB-lite"/>
    </source>
</evidence>
<accession>A0A0C2TVC9</accession>
<feature type="chain" id="PRO_5002168086" evidence="2">
    <location>
        <begin position="25"/>
        <end position="64"/>
    </location>
</feature>
<feature type="compositionally biased region" description="Low complexity" evidence="1">
    <location>
        <begin position="49"/>
        <end position="64"/>
    </location>
</feature>
<dbReference type="AlphaFoldDB" id="A0A0C2TVC9"/>
<gene>
    <name evidence="3" type="ORF">M378DRAFT_154833</name>
</gene>
<sequence length="64" mass="7184">MTRCTGTKLKLCALLLPLFWQTRTTLDHATSQMPMPPPVSHHAQSPNFLRSPLTRTRSLLSPSL</sequence>
<dbReference type="Proteomes" id="UP000054549">
    <property type="component" value="Unassembled WGS sequence"/>
</dbReference>
<evidence type="ECO:0000313" key="3">
    <source>
        <dbReference type="EMBL" id="KIL71289.1"/>
    </source>
</evidence>
<evidence type="ECO:0000313" key="4">
    <source>
        <dbReference type="Proteomes" id="UP000054549"/>
    </source>
</evidence>
<feature type="signal peptide" evidence="2">
    <location>
        <begin position="1"/>
        <end position="24"/>
    </location>
</feature>
<name>A0A0C2TVC9_AMAMK</name>
<dbReference type="InParanoid" id="A0A0C2TVC9"/>
<dbReference type="HOGENOM" id="CLU_2867165_0_0_1"/>
<protein>
    <submittedName>
        <fullName evidence="3">Uncharacterized protein</fullName>
    </submittedName>
</protein>
<dbReference type="EMBL" id="KN818222">
    <property type="protein sequence ID" value="KIL71289.1"/>
    <property type="molecule type" value="Genomic_DNA"/>
</dbReference>
<feature type="region of interest" description="Disordered" evidence="1">
    <location>
        <begin position="29"/>
        <end position="64"/>
    </location>
</feature>
<evidence type="ECO:0000256" key="2">
    <source>
        <dbReference type="SAM" id="SignalP"/>
    </source>
</evidence>
<proteinExistence type="predicted"/>